<keyword evidence="2" id="KW-1185">Reference proteome</keyword>
<evidence type="ECO:0000313" key="2">
    <source>
        <dbReference type="Proteomes" id="UP000422232"/>
    </source>
</evidence>
<proteinExistence type="predicted"/>
<organism evidence="1 2">
    <name type="scientific">Piscirickettsia salmonis</name>
    <dbReference type="NCBI Taxonomy" id="1238"/>
    <lineage>
        <taxon>Bacteria</taxon>
        <taxon>Pseudomonadati</taxon>
        <taxon>Pseudomonadota</taxon>
        <taxon>Gammaproteobacteria</taxon>
        <taxon>Thiotrichales</taxon>
        <taxon>Piscirickettsiaceae</taxon>
        <taxon>Piscirickettsia</taxon>
    </lineage>
</organism>
<dbReference type="EMBL" id="CP038908">
    <property type="protein sequence ID" value="QGO06848.1"/>
    <property type="molecule type" value="Genomic_DNA"/>
</dbReference>
<evidence type="ECO:0000313" key="1">
    <source>
        <dbReference type="EMBL" id="QGO06848.1"/>
    </source>
</evidence>
<reference evidence="1 2" key="1">
    <citation type="submission" date="2019-04" db="EMBL/GenBank/DDBJ databases">
        <title>Complete genome sequencing of Piscirickettsia salmonis strain Psal-009.</title>
        <authorList>
            <person name="Schober I."/>
            <person name="Bunk B."/>
            <person name="Sproer C."/>
            <person name="Carril G.P."/>
            <person name="Riedel T."/>
            <person name="Flores-Herrera P.A."/>
            <person name="Nourdin-Galindo G."/>
            <person name="Marshall S.H."/>
            <person name="Overmann J."/>
        </authorList>
    </citation>
    <scope>NUCLEOTIDE SEQUENCE [LARGE SCALE GENOMIC DNA]</scope>
    <source>
        <strain evidence="1 2">Psal-009</strain>
    </source>
</reference>
<sequence>MKLINKKIIKVLSVVFSCMLLSISFVYAAGGGGTTNTQTLTNLFTSWQGTLLNILVFIEFVSGFGGVVLIIMGLFQLRSGHSGQGGGQQVQTKSGFIYMTLGGSLLVVGSIAGVLGHSAKKNITADVASTLSAYTFNTTT</sequence>
<gene>
    <name evidence="1" type="ORF">Psal009_02781</name>
</gene>
<dbReference type="AlphaFoldDB" id="A0A9Q5YHH3"/>
<dbReference type="RefSeq" id="WP_016209668.1">
    <property type="nucleotide sequence ID" value="NZ_CP012413.1"/>
</dbReference>
<dbReference type="Proteomes" id="UP000422232">
    <property type="component" value="Chromosome"/>
</dbReference>
<dbReference type="GeneID" id="66740086"/>
<name>A0A9Q5YHH3_PISSA</name>
<accession>A0A9Q5YHH3</accession>
<protein>
    <submittedName>
        <fullName evidence="1">Uncharacterized protein</fullName>
    </submittedName>
</protein>